<reference evidence="3" key="1">
    <citation type="submission" date="2020-05" db="EMBL/GenBank/DDBJ databases">
        <authorList>
            <person name="Chiriac C."/>
            <person name="Salcher M."/>
            <person name="Ghai R."/>
            <person name="Kavagutti S V."/>
        </authorList>
    </citation>
    <scope>NUCLEOTIDE SEQUENCE</scope>
</reference>
<dbReference type="Pfam" id="PF14486">
    <property type="entry name" value="DUF4432"/>
    <property type="match status" value="1"/>
</dbReference>
<accession>A0A6J6RYE8</accession>
<evidence type="ECO:0000313" key="1">
    <source>
        <dbReference type="EMBL" id="CAB4332676.1"/>
    </source>
</evidence>
<evidence type="ECO:0000313" key="4">
    <source>
        <dbReference type="EMBL" id="CAB4780160.1"/>
    </source>
</evidence>
<dbReference type="EMBL" id="CAEZXO010000003">
    <property type="protein sequence ID" value="CAB4689951.1"/>
    <property type="molecule type" value="Genomic_DNA"/>
</dbReference>
<gene>
    <name evidence="2" type="ORF">UFOPK2510_00607</name>
    <name evidence="3" type="ORF">UFOPK2718_01005</name>
    <name evidence="4" type="ORF">UFOPK2936_00843</name>
    <name evidence="5" type="ORF">UFOPK3174_01352</name>
    <name evidence="6" type="ORF">UFOPK3328_00676</name>
    <name evidence="7" type="ORF">UFOPK3779_01029</name>
    <name evidence="8" type="ORF">UFOPK3913_01504</name>
    <name evidence="1" type="ORF">UFOPK4107_00339</name>
    <name evidence="9" type="ORF">UFOPK4403_00529</name>
</gene>
<dbReference type="GO" id="GO:0003824">
    <property type="term" value="F:catalytic activity"/>
    <property type="evidence" value="ECO:0007669"/>
    <property type="project" value="InterPro"/>
</dbReference>
<dbReference type="InterPro" id="IPR027839">
    <property type="entry name" value="DUF4432"/>
</dbReference>
<evidence type="ECO:0000313" key="2">
    <source>
        <dbReference type="EMBL" id="CAB4689951.1"/>
    </source>
</evidence>
<dbReference type="EMBL" id="CAFBNH010000005">
    <property type="protein sequence ID" value="CAB4948405.1"/>
    <property type="molecule type" value="Genomic_DNA"/>
</dbReference>
<name>A0A6J6RYE8_9ZZZZ</name>
<dbReference type="InterPro" id="IPR014718">
    <property type="entry name" value="GH-type_carb-bd"/>
</dbReference>
<dbReference type="SUPFAM" id="SSF74650">
    <property type="entry name" value="Galactose mutarotase-like"/>
    <property type="match status" value="1"/>
</dbReference>
<sequence length="307" mass="34246">MNSQFTISSKSISVIVHPKNAGTISHIGRTQSPESNVLAWYEWNDIKPVPFEATEGESHVNWLSRYRGGWQFLTPNAGGQCTHLGRVHPFHGDSSNGPWRVTESASDKLTMEITCTQSLQVTRKLSLHANKPILSIATTIQNITAHRQEIVLVEHAAFQGSSTGLVSAPPESHWSMAPGYEEEGVTSLIWREAGRNKPDLRNPLQRGDKTERMVYLDKGNEGWVHFTDSGRRVGAKLLWDKDVFPYLWYWQERNSPAAPFNGRAEMTALEPASCLPGDTLAGASGAKRSTFIEPWARYSFSVEVELD</sequence>
<dbReference type="GO" id="GO:0030246">
    <property type="term" value="F:carbohydrate binding"/>
    <property type="evidence" value="ECO:0007669"/>
    <property type="project" value="InterPro"/>
</dbReference>
<evidence type="ECO:0000313" key="3">
    <source>
        <dbReference type="EMBL" id="CAB4727348.1"/>
    </source>
</evidence>
<dbReference type="InterPro" id="IPR011013">
    <property type="entry name" value="Gal_mutarotase_sf_dom"/>
</dbReference>
<dbReference type="Gene3D" id="2.70.98.10">
    <property type="match status" value="1"/>
</dbReference>
<dbReference type="EMBL" id="CAESAE010000002">
    <property type="protein sequence ID" value="CAB4332676.1"/>
    <property type="molecule type" value="Genomic_DNA"/>
</dbReference>
<evidence type="ECO:0000313" key="5">
    <source>
        <dbReference type="EMBL" id="CAB4832584.1"/>
    </source>
</evidence>
<protein>
    <submittedName>
        <fullName evidence="3">Unannotated protein</fullName>
    </submittedName>
</protein>
<dbReference type="EMBL" id="CAFBLD010000004">
    <property type="protein sequence ID" value="CAB4864507.1"/>
    <property type="molecule type" value="Genomic_DNA"/>
</dbReference>
<dbReference type="EMBL" id="CAFABH010000031">
    <property type="protein sequence ID" value="CAB4832584.1"/>
    <property type="molecule type" value="Genomic_DNA"/>
</dbReference>
<organism evidence="3">
    <name type="scientific">freshwater metagenome</name>
    <dbReference type="NCBI Taxonomy" id="449393"/>
    <lineage>
        <taxon>unclassified sequences</taxon>
        <taxon>metagenomes</taxon>
        <taxon>ecological metagenomes</taxon>
    </lineage>
</organism>
<evidence type="ECO:0000313" key="6">
    <source>
        <dbReference type="EMBL" id="CAB4864507.1"/>
    </source>
</evidence>
<evidence type="ECO:0000313" key="9">
    <source>
        <dbReference type="EMBL" id="CAB5071095.1"/>
    </source>
</evidence>
<proteinExistence type="predicted"/>
<dbReference type="AlphaFoldDB" id="A0A6J6RYE8"/>
<dbReference type="GO" id="GO:0005975">
    <property type="term" value="P:carbohydrate metabolic process"/>
    <property type="evidence" value="ECO:0007669"/>
    <property type="project" value="InterPro"/>
</dbReference>
<dbReference type="EMBL" id="CAEZYM010000009">
    <property type="protein sequence ID" value="CAB4727348.1"/>
    <property type="molecule type" value="Genomic_DNA"/>
</dbReference>
<dbReference type="EMBL" id="CAFBQX010000002">
    <property type="protein sequence ID" value="CAB5071095.1"/>
    <property type="molecule type" value="Genomic_DNA"/>
</dbReference>
<dbReference type="EMBL" id="CAFBOC010000025">
    <property type="protein sequence ID" value="CAB4986431.1"/>
    <property type="molecule type" value="Genomic_DNA"/>
</dbReference>
<evidence type="ECO:0000313" key="8">
    <source>
        <dbReference type="EMBL" id="CAB4986431.1"/>
    </source>
</evidence>
<evidence type="ECO:0000313" key="7">
    <source>
        <dbReference type="EMBL" id="CAB4948405.1"/>
    </source>
</evidence>
<dbReference type="EMBL" id="CAEZZW010000004">
    <property type="protein sequence ID" value="CAB4780160.1"/>
    <property type="molecule type" value="Genomic_DNA"/>
</dbReference>